<dbReference type="EMBL" id="PFAJ01000044">
    <property type="protein sequence ID" value="PIR97075.1"/>
    <property type="molecule type" value="Genomic_DNA"/>
</dbReference>
<dbReference type="GO" id="GO:0006402">
    <property type="term" value="P:mRNA catabolic process"/>
    <property type="evidence" value="ECO:0007669"/>
    <property type="project" value="UniProtKB-UniRule"/>
</dbReference>
<dbReference type="SUPFAM" id="SSF55666">
    <property type="entry name" value="Ribonuclease PH domain 2-like"/>
    <property type="match status" value="2"/>
</dbReference>
<dbReference type="HAMAP" id="MF_01595">
    <property type="entry name" value="PNPase"/>
    <property type="match status" value="1"/>
</dbReference>
<dbReference type="Pfam" id="PF00013">
    <property type="entry name" value="KH_1"/>
    <property type="match status" value="1"/>
</dbReference>
<comment type="cofactor">
    <cofactor evidence="8">
        <name>Mg(2+)</name>
        <dbReference type="ChEBI" id="CHEBI:18420"/>
    </cofactor>
</comment>
<dbReference type="InterPro" id="IPR004087">
    <property type="entry name" value="KH_dom"/>
</dbReference>
<dbReference type="Pfam" id="PF01138">
    <property type="entry name" value="RNase_PH"/>
    <property type="match status" value="2"/>
</dbReference>
<feature type="binding site" evidence="8">
    <location>
        <position position="504"/>
    </location>
    <ligand>
        <name>Mg(2+)</name>
        <dbReference type="ChEBI" id="CHEBI:18420"/>
    </ligand>
</feature>
<dbReference type="NCBIfam" id="NF008805">
    <property type="entry name" value="PRK11824.1"/>
    <property type="match status" value="1"/>
</dbReference>
<dbReference type="CDD" id="cd02393">
    <property type="entry name" value="KH-I_PNPase"/>
    <property type="match status" value="1"/>
</dbReference>
<feature type="compositionally biased region" description="Gly residues" evidence="9">
    <location>
        <begin position="711"/>
        <end position="737"/>
    </location>
</feature>
<evidence type="ECO:0000256" key="7">
    <source>
        <dbReference type="ARBA" id="ARBA00022884"/>
    </source>
</evidence>
<organism evidence="11 12">
    <name type="scientific">Candidatus Doudnabacteria bacterium CG10_big_fil_rev_8_21_14_0_10_41_10</name>
    <dbReference type="NCBI Taxonomy" id="1974551"/>
    <lineage>
        <taxon>Bacteria</taxon>
        <taxon>Candidatus Doudnaibacteriota</taxon>
    </lineage>
</organism>
<dbReference type="Gene3D" id="3.30.1370.10">
    <property type="entry name" value="K Homology domain, type 1"/>
    <property type="match status" value="1"/>
</dbReference>
<dbReference type="GO" id="GO:0000287">
    <property type="term" value="F:magnesium ion binding"/>
    <property type="evidence" value="ECO:0007669"/>
    <property type="project" value="UniProtKB-UniRule"/>
</dbReference>
<dbReference type="InterPro" id="IPR036345">
    <property type="entry name" value="ExoRNase_PH_dom2_sf"/>
</dbReference>
<feature type="domain" description="S1 motif" evidence="10">
    <location>
        <begin position="634"/>
        <end position="702"/>
    </location>
</feature>
<keyword evidence="2 8" id="KW-0963">Cytoplasm</keyword>
<dbReference type="SUPFAM" id="SSF50249">
    <property type="entry name" value="Nucleic acid-binding proteins"/>
    <property type="match status" value="1"/>
</dbReference>
<evidence type="ECO:0000256" key="9">
    <source>
        <dbReference type="SAM" id="MobiDB-lite"/>
    </source>
</evidence>
<dbReference type="FunFam" id="3.30.230.70:FF:000001">
    <property type="entry name" value="Polyribonucleotide nucleotidyltransferase"/>
    <property type="match status" value="1"/>
</dbReference>
<protein>
    <recommendedName>
        <fullName evidence="8">Polyribonucleotide nucleotidyltransferase</fullName>
        <ecNumber evidence="8">2.7.7.8</ecNumber>
    </recommendedName>
    <alternativeName>
        <fullName evidence="8">Polynucleotide phosphorylase</fullName>
        <shortName evidence="8">PNPase</shortName>
    </alternativeName>
</protein>
<dbReference type="PANTHER" id="PTHR11252:SF0">
    <property type="entry name" value="POLYRIBONUCLEOTIDE NUCLEOTIDYLTRANSFERASE 1, MITOCHONDRIAL"/>
    <property type="match status" value="1"/>
</dbReference>
<dbReference type="SUPFAM" id="SSF46915">
    <property type="entry name" value="Polynucleotide phosphorylase/guanosine pentaphosphate synthase (PNPase/GPSI), domain 3"/>
    <property type="match status" value="1"/>
</dbReference>
<dbReference type="InterPro" id="IPR015847">
    <property type="entry name" value="ExoRNase_PH_dom2"/>
</dbReference>
<dbReference type="InterPro" id="IPR003029">
    <property type="entry name" value="S1_domain"/>
</dbReference>
<evidence type="ECO:0000256" key="4">
    <source>
        <dbReference type="ARBA" id="ARBA00022695"/>
    </source>
</evidence>
<evidence type="ECO:0000313" key="12">
    <source>
        <dbReference type="Proteomes" id="UP000230557"/>
    </source>
</evidence>
<dbReference type="InterPro" id="IPR015848">
    <property type="entry name" value="PNPase_PH_RNA-bd_bac/org-type"/>
</dbReference>
<dbReference type="InterPro" id="IPR027408">
    <property type="entry name" value="PNPase/RNase_PH_dom_sf"/>
</dbReference>
<dbReference type="Pfam" id="PF00575">
    <property type="entry name" value="S1"/>
    <property type="match status" value="1"/>
</dbReference>
<dbReference type="InterPro" id="IPR020568">
    <property type="entry name" value="Ribosomal_Su5_D2-typ_SF"/>
</dbReference>
<keyword evidence="7 8" id="KW-0694">RNA-binding</keyword>
<accession>A0A2H0VDA7</accession>
<dbReference type="CDD" id="cd11364">
    <property type="entry name" value="RNase_PH_PNPase_2"/>
    <property type="match status" value="1"/>
</dbReference>
<gene>
    <name evidence="8" type="primary">pnp</name>
    <name evidence="11" type="ORF">COT91_03150</name>
</gene>
<comment type="catalytic activity">
    <reaction evidence="8">
        <text>RNA(n+1) + phosphate = RNA(n) + a ribonucleoside 5'-diphosphate</text>
        <dbReference type="Rhea" id="RHEA:22096"/>
        <dbReference type="Rhea" id="RHEA-COMP:14527"/>
        <dbReference type="Rhea" id="RHEA-COMP:17342"/>
        <dbReference type="ChEBI" id="CHEBI:43474"/>
        <dbReference type="ChEBI" id="CHEBI:57930"/>
        <dbReference type="ChEBI" id="CHEBI:140395"/>
        <dbReference type="EC" id="2.7.7.8"/>
    </reaction>
</comment>
<dbReference type="PROSITE" id="PS50084">
    <property type="entry name" value="KH_TYPE_1"/>
    <property type="match status" value="1"/>
</dbReference>
<dbReference type="FunFam" id="3.30.1370.10:FF:000001">
    <property type="entry name" value="Polyribonucleotide nucleotidyltransferase"/>
    <property type="match status" value="1"/>
</dbReference>
<comment type="function">
    <text evidence="8">Involved in mRNA degradation. Catalyzes the phosphorolysis of single-stranded polyribonucleotides processively in the 3'- to 5'-direction.</text>
</comment>
<proteinExistence type="inferred from homology"/>
<comment type="subcellular location">
    <subcellularLocation>
        <location evidence="8">Cytoplasm</location>
    </subcellularLocation>
</comment>
<dbReference type="CDD" id="cd11363">
    <property type="entry name" value="RNase_PH_PNPase_1"/>
    <property type="match status" value="1"/>
</dbReference>
<evidence type="ECO:0000259" key="10">
    <source>
        <dbReference type="PROSITE" id="PS50126"/>
    </source>
</evidence>
<dbReference type="AlphaFoldDB" id="A0A2H0VDA7"/>
<dbReference type="GO" id="GO:0003723">
    <property type="term" value="F:RNA binding"/>
    <property type="evidence" value="ECO:0007669"/>
    <property type="project" value="UniProtKB-UniRule"/>
</dbReference>
<dbReference type="PANTHER" id="PTHR11252">
    <property type="entry name" value="POLYRIBONUCLEOTIDE NUCLEOTIDYLTRANSFERASE"/>
    <property type="match status" value="1"/>
</dbReference>
<evidence type="ECO:0000256" key="2">
    <source>
        <dbReference type="ARBA" id="ARBA00022490"/>
    </source>
</evidence>
<dbReference type="PROSITE" id="PS50126">
    <property type="entry name" value="S1"/>
    <property type="match status" value="1"/>
</dbReference>
<sequence length="743" mass="80529">MQKKVNTDLGGKPFSFETGTLAMQSNGAVVGQLGDTVVLATAVMSSETRPGMNFFPLMVDYEEKLYAVGKIKGSRFIKREGRPTDEAVLSGRVIDRALRPLFPDGMRNDVQVILSILSVDEVNDPDIIGMNAASAALTISNIPFDGPLAGVRIGRLDGKFIVSPTYEEREKGDLDIIVAGTREHIMMVEAGSKIVPEKYIIEAVRLAQTEITKLVDLQLKFKDEVGGQEKAEVVIFKPEQNIVDEVFKLVSGKFEKALFIADKAERGKAVKEIEKTVIEQLENDGIKAAGSEDTSEMKRQAGEAMYKLQKAIVRKGILEQGKRIDGRAMDVTRPISAFASVLPRTHGSALFNRGETQALTIVTLGSTGDAQILDGMENFEEVKKRYIHHYNMPGFSVGEVRPLRGAGRREIGHGALAERAIEPVLPSKEKFPYTMRLVSEVLSSNGSTSMASTCGSSLSLMDAGVPISAQVGGVAMGLVLDTETGNYKVLTDIQGTEDFFGDMDFKVAGPREGVTALQMDVKTKGLTADILEKALEQAHAGRMHIIDAMDKVLDKPRPELSKYAPRIEAFMIDPKKIREVIGSGGKIINEIIEKTGVDIDIEDDGQVAVTSKDPEGMKKAVEWIKNLVREIEVGEVFDGKVVRIMDFGAFVELLPGKDGMVHISKLAPTRIARVEDVVNIGDTIKVKVDEIDAMGRINLVKLDDAGKPVASGGGDRGGFGGGPRRGPGGPRRGGPPRGGNRRF</sequence>
<dbReference type="SMART" id="SM00316">
    <property type="entry name" value="S1"/>
    <property type="match status" value="1"/>
</dbReference>
<evidence type="ECO:0000256" key="3">
    <source>
        <dbReference type="ARBA" id="ARBA00022679"/>
    </source>
</evidence>
<dbReference type="Gene3D" id="3.30.230.70">
    <property type="entry name" value="GHMP Kinase, N-terminal domain"/>
    <property type="match status" value="2"/>
</dbReference>
<keyword evidence="5 8" id="KW-0479">Metal-binding</keyword>
<feature type="region of interest" description="Disordered" evidence="9">
    <location>
        <begin position="706"/>
        <end position="743"/>
    </location>
</feature>
<reference evidence="12" key="1">
    <citation type="submission" date="2017-09" db="EMBL/GenBank/DDBJ databases">
        <title>Depth-based differentiation of microbial function through sediment-hosted aquifers and enrichment of novel symbionts in the deep terrestrial subsurface.</title>
        <authorList>
            <person name="Probst A.J."/>
            <person name="Ladd B."/>
            <person name="Jarett J.K."/>
            <person name="Geller-Mcgrath D.E."/>
            <person name="Sieber C.M.K."/>
            <person name="Emerson J.B."/>
            <person name="Anantharaman K."/>
            <person name="Thomas B.C."/>
            <person name="Malmstrom R."/>
            <person name="Stieglmeier M."/>
            <person name="Klingl A."/>
            <person name="Woyke T."/>
            <person name="Ryan C.M."/>
            <person name="Banfield J.F."/>
        </authorList>
    </citation>
    <scope>NUCLEOTIDE SEQUENCE [LARGE SCALE GENOMIC DNA]</scope>
</reference>
<dbReference type="SUPFAM" id="SSF54791">
    <property type="entry name" value="Eukaryotic type KH-domain (KH-domain type I)"/>
    <property type="match status" value="1"/>
</dbReference>
<dbReference type="GO" id="GO:0005829">
    <property type="term" value="C:cytosol"/>
    <property type="evidence" value="ECO:0007669"/>
    <property type="project" value="TreeGrafter"/>
</dbReference>
<dbReference type="InterPro" id="IPR001247">
    <property type="entry name" value="ExoRNase_PH_dom1"/>
</dbReference>
<evidence type="ECO:0000313" key="11">
    <source>
        <dbReference type="EMBL" id="PIR97075.1"/>
    </source>
</evidence>
<keyword evidence="4 8" id="KW-0548">Nucleotidyltransferase</keyword>
<dbReference type="Gene3D" id="2.40.50.140">
    <property type="entry name" value="Nucleic acid-binding proteins"/>
    <property type="match status" value="1"/>
</dbReference>
<dbReference type="GO" id="GO:0000175">
    <property type="term" value="F:3'-5'-RNA exonuclease activity"/>
    <property type="evidence" value="ECO:0007669"/>
    <property type="project" value="TreeGrafter"/>
</dbReference>
<dbReference type="GO" id="GO:0004654">
    <property type="term" value="F:polyribonucleotide nucleotidyltransferase activity"/>
    <property type="evidence" value="ECO:0007669"/>
    <property type="project" value="UniProtKB-UniRule"/>
</dbReference>
<evidence type="ECO:0000256" key="5">
    <source>
        <dbReference type="ARBA" id="ARBA00022723"/>
    </source>
</evidence>
<name>A0A2H0VDA7_9BACT</name>
<dbReference type="Pfam" id="PF03726">
    <property type="entry name" value="PNPase"/>
    <property type="match status" value="1"/>
</dbReference>
<dbReference type="PIRSF" id="PIRSF005499">
    <property type="entry name" value="PNPase"/>
    <property type="match status" value="1"/>
</dbReference>
<dbReference type="InterPro" id="IPR012162">
    <property type="entry name" value="PNPase"/>
</dbReference>
<dbReference type="FunFam" id="3.30.230.70:FF:000002">
    <property type="entry name" value="Polyribonucleotide nucleotidyltransferase"/>
    <property type="match status" value="1"/>
</dbReference>
<evidence type="ECO:0000256" key="6">
    <source>
        <dbReference type="ARBA" id="ARBA00022842"/>
    </source>
</evidence>
<dbReference type="FunFam" id="2.40.50.140:FF:000189">
    <property type="entry name" value="Polyribonucleotide nucleotidyltransferase, putative"/>
    <property type="match status" value="1"/>
</dbReference>
<dbReference type="InterPro" id="IPR004088">
    <property type="entry name" value="KH_dom_type_1"/>
</dbReference>
<dbReference type="Pfam" id="PF03725">
    <property type="entry name" value="RNase_PH_C"/>
    <property type="match status" value="1"/>
</dbReference>
<keyword evidence="3 8" id="KW-0808">Transferase</keyword>
<dbReference type="InterPro" id="IPR012340">
    <property type="entry name" value="NA-bd_OB-fold"/>
</dbReference>
<dbReference type="SUPFAM" id="SSF54211">
    <property type="entry name" value="Ribosomal protein S5 domain 2-like"/>
    <property type="match status" value="2"/>
</dbReference>
<dbReference type="EC" id="2.7.7.8" evidence="8"/>
<feature type="binding site" evidence="8">
    <location>
        <position position="498"/>
    </location>
    <ligand>
        <name>Mg(2+)</name>
        <dbReference type="ChEBI" id="CHEBI:18420"/>
    </ligand>
</feature>
<comment type="similarity">
    <text evidence="1 8">Belongs to the polyribonucleotide nucleotidyltransferase family.</text>
</comment>
<dbReference type="SMART" id="SM00322">
    <property type="entry name" value="KH"/>
    <property type="match status" value="1"/>
</dbReference>
<comment type="caution">
    <text evidence="11">The sequence shown here is derived from an EMBL/GenBank/DDBJ whole genome shotgun (WGS) entry which is preliminary data.</text>
</comment>
<evidence type="ECO:0000256" key="8">
    <source>
        <dbReference type="HAMAP-Rule" id="MF_01595"/>
    </source>
</evidence>
<dbReference type="InterPro" id="IPR036612">
    <property type="entry name" value="KH_dom_type_1_sf"/>
</dbReference>
<dbReference type="NCBIfam" id="TIGR03591">
    <property type="entry name" value="polynuc_phos"/>
    <property type="match status" value="1"/>
</dbReference>
<dbReference type="GO" id="GO:0006396">
    <property type="term" value="P:RNA processing"/>
    <property type="evidence" value="ECO:0007669"/>
    <property type="project" value="InterPro"/>
</dbReference>
<dbReference type="Proteomes" id="UP000230557">
    <property type="component" value="Unassembled WGS sequence"/>
</dbReference>
<dbReference type="CDD" id="cd04472">
    <property type="entry name" value="S1_PNPase"/>
    <property type="match status" value="1"/>
</dbReference>
<dbReference type="InterPro" id="IPR036456">
    <property type="entry name" value="PNPase_PH_RNA-bd_sf"/>
</dbReference>
<keyword evidence="6 8" id="KW-0460">Magnesium</keyword>
<evidence type="ECO:0000256" key="1">
    <source>
        <dbReference type="ARBA" id="ARBA00007404"/>
    </source>
</evidence>